<keyword evidence="1" id="KW-0812">Transmembrane</keyword>
<evidence type="ECO:0000313" key="2">
    <source>
        <dbReference type="EMBL" id="KAH3673040.1"/>
    </source>
</evidence>
<evidence type="ECO:0000313" key="3">
    <source>
        <dbReference type="Proteomes" id="UP000774326"/>
    </source>
</evidence>
<feature type="transmembrane region" description="Helical" evidence="1">
    <location>
        <begin position="6"/>
        <end position="24"/>
    </location>
</feature>
<gene>
    <name evidence="2" type="ORF">WICPIJ_009926</name>
</gene>
<sequence length="128" mass="14257">MAVNSPRGSFIVFLPLVSVWVMLWKLAISGMSNNGSVAMILPLLRLSCIWNNLDKVSVGIKGKSFSVLNEDSLFSWVNVLAMLREGLVRRPLTCGLMRENIIAGVLHLNSCWNSWKEIRTCDYGVLAC</sequence>
<name>A0A9P8TC36_WICPI</name>
<organism evidence="2 3">
    <name type="scientific">Wickerhamomyces pijperi</name>
    <name type="common">Yeast</name>
    <name type="synonym">Pichia pijperi</name>
    <dbReference type="NCBI Taxonomy" id="599730"/>
    <lineage>
        <taxon>Eukaryota</taxon>
        <taxon>Fungi</taxon>
        <taxon>Dikarya</taxon>
        <taxon>Ascomycota</taxon>
        <taxon>Saccharomycotina</taxon>
        <taxon>Saccharomycetes</taxon>
        <taxon>Phaffomycetales</taxon>
        <taxon>Wickerhamomycetaceae</taxon>
        <taxon>Wickerhamomyces</taxon>
    </lineage>
</organism>
<reference evidence="2" key="2">
    <citation type="submission" date="2021-01" db="EMBL/GenBank/DDBJ databases">
        <authorList>
            <person name="Schikora-Tamarit M.A."/>
        </authorList>
    </citation>
    <scope>NUCLEOTIDE SEQUENCE</scope>
    <source>
        <strain evidence="2">CBS2887</strain>
    </source>
</reference>
<protein>
    <submittedName>
        <fullName evidence="2">Uncharacterized protein</fullName>
    </submittedName>
</protein>
<keyword evidence="1" id="KW-0472">Membrane</keyword>
<evidence type="ECO:0000256" key="1">
    <source>
        <dbReference type="SAM" id="Phobius"/>
    </source>
</evidence>
<proteinExistence type="predicted"/>
<comment type="caution">
    <text evidence="2">The sequence shown here is derived from an EMBL/GenBank/DDBJ whole genome shotgun (WGS) entry which is preliminary data.</text>
</comment>
<dbReference type="EMBL" id="JAEUBG010005713">
    <property type="protein sequence ID" value="KAH3673040.1"/>
    <property type="molecule type" value="Genomic_DNA"/>
</dbReference>
<keyword evidence="3" id="KW-1185">Reference proteome</keyword>
<keyword evidence="1" id="KW-1133">Transmembrane helix</keyword>
<dbReference type="AlphaFoldDB" id="A0A9P8TC36"/>
<reference evidence="2" key="1">
    <citation type="journal article" date="2021" name="Open Biol.">
        <title>Shared evolutionary footprints suggest mitochondrial oxidative damage underlies multiple complex I losses in fungi.</title>
        <authorList>
            <person name="Schikora-Tamarit M.A."/>
            <person name="Marcet-Houben M."/>
            <person name="Nosek J."/>
            <person name="Gabaldon T."/>
        </authorList>
    </citation>
    <scope>NUCLEOTIDE SEQUENCE</scope>
    <source>
        <strain evidence="2">CBS2887</strain>
    </source>
</reference>
<accession>A0A9P8TC36</accession>
<dbReference type="Proteomes" id="UP000774326">
    <property type="component" value="Unassembled WGS sequence"/>
</dbReference>